<dbReference type="Proteomes" id="UP000067689">
    <property type="component" value="Chromosome"/>
</dbReference>
<proteinExistence type="predicted"/>
<dbReference type="OrthoDB" id="285364at2"/>
<feature type="compositionally biased region" description="Basic and acidic residues" evidence="1">
    <location>
        <begin position="1"/>
        <end position="19"/>
    </location>
</feature>
<evidence type="ECO:0000256" key="1">
    <source>
        <dbReference type="SAM" id="MobiDB-lite"/>
    </source>
</evidence>
<dbReference type="STRING" id="2041.AERYTH_10640"/>
<dbReference type="InterPro" id="IPR007361">
    <property type="entry name" value="DUF427"/>
</dbReference>
<feature type="domain" description="DUF427" evidence="2">
    <location>
        <begin position="38"/>
        <end position="129"/>
    </location>
</feature>
<dbReference type="InterPro" id="IPR038694">
    <property type="entry name" value="DUF427_sf"/>
</dbReference>
<dbReference type="EMBL" id="CP011502">
    <property type="protein sequence ID" value="ALX05125.1"/>
    <property type="molecule type" value="Genomic_DNA"/>
</dbReference>
<evidence type="ECO:0000313" key="3">
    <source>
        <dbReference type="EMBL" id="ALX05125.1"/>
    </source>
</evidence>
<protein>
    <recommendedName>
        <fullName evidence="2">DUF427 domain-containing protein</fullName>
    </recommendedName>
</protein>
<organism evidence="3 4">
    <name type="scientific">Aeromicrobium erythreum</name>
    <dbReference type="NCBI Taxonomy" id="2041"/>
    <lineage>
        <taxon>Bacteria</taxon>
        <taxon>Bacillati</taxon>
        <taxon>Actinomycetota</taxon>
        <taxon>Actinomycetes</taxon>
        <taxon>Propionibacteriales</taxon>
        <taxon>Nocardioidaceae</taxon>
        <taxon>Aeromicrobium</taxon>
    </lineage>
</organism>
<dbReference type="PANTHER" id="PTHR43058:SF1">
    <property type="entry name" value="DUF427 DOMAIN-CONTAINING PROTEIN"/>
    <property type="match status" value="1"/>
</dbReference>
<keyword evidence="4" id="KW-1185">Reference proteome</keyword>
<name>A0A0U4CIC6_9ACTN</name>
<feature type="region of interest" description="Disordered" evidence="1">
    <location>
        <begin position="1"/>
        <end position="22"/>
    </location>
</feature>
<accession>A0A0U4CIC6</accession>
<dbReference type="PATRIC" id="fig|2041.4.peg.2226"/>
<dbReference type="Gene3D" id="2.170.150.40">
    <property type="entry name" value="Domain of unknown function (DUF427)"/>
    <property type="match status" value="1"/>
</dbReference>
<dbReference type="Pfam" id="PF04248">
    <property type="entry name" value="NTP_transf_9"/>
    <property type="match status" value="1"/>
</dbReference>
<dbReference type="AlphaFoldDB" id="A0A0U4CIC6"/>
<evidence type="ECO:0000259" key="2">
    <source>
        <dbReference type="Pfam" id="PF04248"/>
    </source>
</evidence>
<dbReference type="RefSeq" id="WP_067858322.1">
    <property type="nucleotide sequence ID" value="NZ_CP011502.1"/>
</dbReference>
<dbReference type="KEGG" id="aer:AERYTH_10640"/>
<sequence>MSAYEGHDHDQHGTRRPDVEDVWSYPRPPAVVPSSETVVVELGGLEVVRTTSALRVLETSHPPTYYLPIADVRDGVLRPVARRTWCEYKGEAAYFDLVAGDRVVPAGAWTYPTPTRGYEVLLDHVALYPAQMDRCTVDGEVVQAQDGDFYGGWITSRVGGPFKGAPGTLHW</sequence>
<reference evidence="3 4" key="1">
    <citation type="journal article" date="1991" name="Int. J. Syst. Bacteriol.">
        <title>Description of the erythromycin-producing bacterium Arthrobacter sp. strain NRRL B-3381 as Aeromicrobium erythreum gen. nov., sp. nov.</title>
        <authorList>
            <person name="Miller E.S."/>
            <person name="Woese C.R."/>
            <person name="Brenner S."/>
        </authorList>
    </citation>
    <scope>NUCLEOTIDE SEQUENCE [LARGE SCALE GENOMIC DNA]</scope>
    <source>
        <strain evidence="3 4">AR18</strain>
    </source>
</reference>
<evidence type="ECO:0000313" key="4">
    <source>
        <dbReference type="Proteomes" id="UP000067689"/>
    </source>
</evidence>
<gene>
    <name evidence="3" type="ORF">AERYTH_10640</name>
</gene>
<dbReference type="PANTHER" id="PTHR43058">
    <property type="entry name" value="SLR0655 PROTEIN"/>
    <property type="match status" value="1"/>
</dbReference>